<organism evidence="7 8">
    <name type="scientific">Halorhabdus tiamatea SARL4B</name>
    <dbReference type="NCBI Taxonomy" id="1033806"/>
    <lineage>
        <taxon>Archaea</taxon>
        <taxon>Methanobacteriati</taxon>
        <taxon>Methanobacteriota</taxon>
        <taxon>Stenosarchaea group</taxon>
        <taxon>Halobacteria</taxon>
        <taxon>Halobacteriales</taxon>
        <taxon>Haloarculaceae</taxon>
        <taxon>Halorhabdus</taxon>
    </lineage>
</organism>
<dbReference type="InterPro" id="IPR001848">
    <property type="entry name" value="Ribosomal_uS10"/>
</dbReference>
<dbReference type="Pfam" id="PF00338">
    <property type="entry name" value="Ribosomal_S10"/>
    <property type="match status" value="1"/>
</dbReference>
<dbReference type="GeneID" id="23797925"/>
<reference evidence="7 8" key="2">
    <citation type="journal article" date="2013" name="PLoS ONE">
        <title>INDIGO - INtegrated Data Warehouse of MIcrobial GenOmes with Examples from the Red Sea Extremophiles.</title>
        <authorList>
            <person name="Alam I."/>
            <person name="Antunes A."/>
            <person name="Kamau A.A."/>
            <person name="Ba Alawi W."/>
            <person name="Kalkatawi M."/>
            <person name="Stingl U."/>
            <person name="Bajic V.B."/>
        </authorList>
    </citation>
    <scope>NUCLEOTIDE SEQUENCE [LARGE SCALE GENOMIC DNA]</scope>
    <source>
        <strain evidence="7 8">SARL4B</strain>
    </source>
</reference>
<dbReference type="OrthoDB" id="333791at2157"/>
<evidence type="ECO:0000256" key="4">
    <source>
        <dbReference type="HAMAP-Rule" id="MF_00508"/>
    </source>
</evidence>
<dbReference type="EMBL" id="AFNT02000031">
    <property type="protein sequence ID" value="ERJ05531.1"/>
    <property type="molecule type" value="Genomic_DNA"/>
</dbReference>
<dbReference type="STRING" id="1033806.HTIA_0741"/>
<dbReference type="Gene3D" id="3.30.70.600">
    <property type="entry name" value="Ribosomal protein S10 domain"/>
    <property type="match status" value="1"/>
</dbReference>
<comment type="function">
    <text evidence="4">Involved in the binding of tRNA to the ribosomes.</text>
</comment>
<dbReference type="RefSeq" id="WP_008527223.1">
    <property type="nucleotide sequence ID" value="NC_021921.1"/>
</dbReference>
<name>U2E0J4_9EURY</name>
<dbReference type="InterPro" id="IPR036838">
    <property type="entry name" value="Ribosomal_uS10_dom_sf"/>
</dbReference>
<dbReference type="GO" id="GO:0005840">
    <property type="term" value="C:ribosome"/>
    <property type="evidence" value="ECO:0007669"/>
    <property type="project" value="UniProtKB-KW"/>
</dbReference>
<dbReference type="GO" id="GO:0000049">
    <property type="term" value="F:tRNA binding"/>
    <property type="evidence" value="ECO:0007669"/>
    <property type="project" value="UniProtKB-UniRule"/>
</dbReference>
<evidence type="ECO:0000256" key="2">
    <source>
        <dbReference type="ARBA" id="ARBA00022980"/>
    </source>
</evidence>
<evidence type="ECO:0000259" key="6">
    <source>
        <dbReference type="SMART" id="SM01403"/>
    </source>
</evidence>
<protein>
    <recommendedName>
        <fullName evidence="4">Small ribosomal subunit protein uS10</fullName>
    </recommendedName>
</protein>
<feature type="domain" description="Small ribosomal subunit protein uS10" evidence="6">
    <location>
        <begin position="6"/>
        <end position="99"/>
    </location>
</feature>
<dbReference type="GO" id="GO:1990904">
    <property type="term" value="C:ribonucleoprotein complex"/>
    <property type="evidence" value="ECO:0007669"/>
    <property type="project" value="UniProtKB-KW"/>
</dbReference>
<keyword evidence="3 4" id="KW-0687">Ribonucleoprotein</keyword>
<comment type="subunit">
    <text evidence="4">Part of the 30S ribosomal subunit.</text>
</comment>
<dbReference type="SUPFAM" id="SSF54999">
    <property type="entry name" value="Ribosomal protein S10"/>
    <property type="match status" value="1"/>
</dbReference>
<comment type="similarity">
    <text evidence="1 4">Belongs to the universal ribosomal protein uS10 family.</text>
</comment>
<reference evidence="7 8" key="1">
    <citation type="journal article" date="2011" name="J. Bacteriol.">
        <title>Genome sequence of Halorhabdus tiamatea, the first archaeon isolated from a deep-sea anoxic brine lake.</title>
        <authorList>
            <person name="Antunes A."/>
            <person name="Alam I."/>
            <person name="Bajic V.B."/>
            <person name="Stingl U."/>
        </authorList>
    </citation>
    <scope>NUCLEOTIDE SEQUENCE [LARGE SCALE GENOMIC DNA]</scope>
    <source>
        <strain evidence="7 8">SARL4B</strain>
    </source>
</reference>
<evidence type="ECO:0000313" key="7">
    <source>
        <dbReference type="EMBL" id="ERJ05531.1"/>
    </source>
</evidence>
<dbReference type="SMART" id="SM01403">
    <property type="entry name" value="Ribosomal_S10"/>
    <property type="match status" value="1"/>
</dbReference>
<dbReference type="GO" id="GO:0006412">
    <property type="term" value="P:translation"/>
    <property type="evidence" value="ECO:0007669"/>
    <property type="project" value="UniProtKB-UniRule"/>
</dbReference>
<dbReference type="AlphaFoldDB" id="U2E0J4"/>
<dbReference type="eggNOG" id="arCOG01758">
    <property type="taxonomic scope" value="Archaea"/>
</dbReference>
<dbReference type="HAMAP" id="MF_00508">
    <property type="entry name" value="Ribosomal_uS10"/>
    <property type="match status" value="1"/>
</dbReference>
<gene>
    <name evidence="4" type="primary">rps10</name>
    <name evidence="7" type="ORF">HLRTI_002509</name>
</gene>
<accession>U2E0J4</accession>
<proteinExistence type="inferred from homology"/>
<dbReference type="GO" id="GO:0003735">
    <property type="term" value="F:structural constituent of ribosome"/>
    <property type="evidence" value="ECO:0007669"/>
    <property type="project" value="InterPro"/>
</dbReference>
<evidence type="ECO:0000256" key="3">
    <source>
        <dbReference type="ARBA" id="ARBA00023274"/>
    </source>
</evidence>
<sequence>MPFAMTLTVESGDRYVLEDVVTEIKEAAEQKGVQLKGPHPQAPQELRVPQSADLSADGDRLDPWHYTVFTRTIEIIGHDEFARDVTEWDFPERVHIGVSVEQRRGAGR</sequence>
<evidence type="ECO:0000256" key="1">
    <source>
        <dbReference type="ARBA" id="ARBA00007102"/>
    </source>
</evidence>
<dbReference type="InterPro" id="IPR027486">
    <property type="entry name" value="Ribosomal_uS10_dom"/>
</dbReference>
<evidence type="ECO:0000313" key="8">
    <source>
        <dbReference type="Proteomes" id="UP000003861"/>
    </source>
</evidence>
<comment type="caution">
    <text evidence="7">The sequence shown here is derived from an EMBL/GenBank/DDBJ whole genome shotgun (WGS) entry which is preliminary data.</text>
</comment>
<evidence type="ECO:0000256" key="5">
    <source>
        <dbReference type="SAM" id="MobiDB-lite"/>
    </source>
</evidence>
<keyword evidence="2 4" id="KW-0689">Ribosomal protein</keyword>
<dbReference type="Proteomes" id="UP000003861">
    <property type="component" value="Unassembled WGS sequence"/>
</dbReference>
<feature type="region of interest" description="Disordered" evidence="5">
    <location>
        <begin position="31"/>
        <end position="54"/>
    </location>
</feature>